<name>A0A381VD90_9ZZZZ</name>
<proteinExistence type="predicted"/>
<organism evidence="1">
    <name type="scientific">marine metagenome</name>
    <dbReference type="NCBI Taxonomy" id="408172"/>
    <lineage>
        <taxon>unclassified sequences</taxon>
        <taxon>metagenomes</taxon>
        <taxon>ecological metagenomes</taxon>
    </lineage>
</organism>
<accession>A0A381VD90</accession>
<evidence type="ECO:0000313" key="1">
    <source>
        <dbReference type="EMBL" id="SVA37991.1"/>
    </source>
</evidence>
<dbReference type="EMBL" id="UINC01008441">
    <property type="protein sequence ID" value="SVA37991.1"/>
    <property type="molecule type" value="Genomic_DNA"/>
</dbReference>
<gene>
    <name evidence="1" type="ORF">METZ01_LOCUS90845</name>
</gene>
<reference evidence="1" key="1">
    <citation type="submission" date="2018-05" db="EMBL/GenBank/DDBJ databases">
        <authorList>
            <person name="Lanie J.A."/>
            <person name="Ng W.-L."/>
            <person name="Kazmierczak K.M."/>
            <person name="Andrzejewski T.M."/>
            <person name="Davidsen T.M."/>
            <person name="Wayne K.J."/>
            <person name="Tettelin H."/>
            <person name="Glass J.I."/>
            <person name="Rusch D."/>
            <person name="Podicherti R."/>
            <person name="Tsui H.-C.T."/>
            <person name="Winkler M.E."/>
        </authorList>
    </citation>
    <scope>NUCLEOTIDE SEQUENCE</scope>
</reference>
<protein>
    <submittedName>
        <fullName evidence="1">Uncharacterized protein</fullName>
    </submittedName>
</protein>
<dbReference type="AlphaFoldDB" id="A0A381VD90"/>
<sequence>MSDEEQRSFTVGVFQDVEWAQRGIDALVNEGFPSEALSLIVREGPEAAALLKRTFGDDGTALEISGIGAVVAHGPLVSTLQGPLRDLDKSGVSATMRRAGFQAHDGFIYETLTARGGVLVAVHSAPRAADALTVMFAYGGGNAAIGAWTGRV</sequence>